<dbReference type="Proteomes" id="UP000887572">
    <property type="component" value="Unplaced"/>
</dbReference>
<keyword evidence="2" id="KW-0732">Signal</keyword>
<reference evidence="4" key="1">
    <citation type="submission" date="2022-11" db="UniProtKB">
        <authorList>
            <consortium name="WormBaseParasite"/>
        </authorList>
    </citation>
    <scope>IDENTIFICATION</scope>
</reference>
<keyword evidence="3" id="KW-1185">Reference proteome</keyword>
<dbReference type="WBParaSite" id="Gr19_v10_g17601.t1">
    <property type="protein sequence ID" value="Gr19_v10_g17601.t1"/>
    <property type="gene ID" value="Gr19_v10_g17601"/>
</dbReference>
<organism evidence="3 4">
    <name type="scientific">Globodera rostochiensis</name>
    <name type="common">Golden nematode worm</name>
    <name type="synonym">Heterodera rostochiensis</name>
    <dbReference type="NCBI Taxonomy" id="31243"/>
    <lineage>
        <taxon>Eukaryota</taxon>
        <taxon>Metazoa</taxon>
        <taxon>Ecdysozoa</taxon>
        <taxon>Nematoda</taxon>
        <taxon>Chromadorea</taxon>
        <taxon>Rhabditida</taxon>
        <taxon>Tylenchina</taxon>
        <taxon>Tylenchomorpha</taxon>
        <taxon>Tylenchoidea</taxon>
        <taxon>Heteroderidae</taxon>
        <taxon>Heteroderinae</taxon>
        <taxon>Globodera</taxon>
    </lineage>
</organism>
<evidence type="ECO:0000256" key="2">
    <source>
        <dbReference type="SAM" id="SignalP"/>
    </source>
</evidence>
<feature type="region of interest" description="Disordered" evidence="1">
    <location>
        <begin position="174"/>
        <end position="237"/>
    </location>
</feature>
<evidence type="ECO:0000313" key="3">
    <source>
        <dbReference type="Proteomes" id="UP000887572"/>
    </source>
</evidence>
<feature type="compositionally biased region" description="Gly residues" evidence="1">
    <location>
        <begin position="210"/>
        <end position="223"/>
    </location>
</feature>
<protein>
    <submittedName>
        <fullName evidence="4">Uncharacterized protein</fullName>
    </submittedName>
</protein>
<dbReference type="AlphaFoldDB" id="A0A914HIY9"/>
<evidence type="ECO:0000313" key="4">
    <source>
        <dbReference type="WBParaSite" id="Gr19_v10_g17601.t1"/>
    </source>
</evidence>
<proteinExistence type="predicted"/>
<evidence type="ECO:0000256" key="1">
    <source>
        <dbReference type="SAM" id="MobiDB-lite"/>
    </source>
</evidence>
<sequence length="237" mass="25498">MPSTSLPVGRLLFRLLLVRRCLSGTFRCLGQVFTPFPKLESALTHSIFEGSYGGHGHATSPSWHGSDYGGWHGDHGHHDHDNNHGDYGHHGDWGQDNHKKDGWDHGYKHGDQHGLCIRGHGHANIRTKTAHSFADDGHAAGYAKGDKSDWSSFQYGGQGNKAEGDSYAKGYNNAWGDGHDKGQDYSSGQGDGHDSGWGSHGSHHGDGDYGNHGGQHGYGGYGGGHHDHHGGYGGHKK</sequence>
<feature type="signal peptide" evidence="2">
    <location>
        <begin position="1"/>
        <end position="23"/>
    </location>
</feature>
<name>A0A914HIY9_GLORO</name>
<accession>A0A914HIY9</accession>
<feature type="chain" id="PRO_5036849062" evidence="2">
    <location>
        <begin position="24"/>
        <end position="237"/>
    </location>
</feature>